<dbReference type="KEGG" id="mpsy:CEK71_05090"/>
<organism evidence="2 3">
    <name type="scientific">Methylovulum psychrotolerans</name>
    <dbReference type="NCBI Taxonomy" id="1704499"/>
    <lineage>
        <taxon>Bacteria</taxon>
        <taxon>Pseudomonadati</taxon>
        <taxon>Pseudomonadota</taxon>
        <taxon>Gammaproteobacteria</taxon>
        <taxon>Methylococcales</taxon>
        <taxon>Methylococcaceae</taxon>
        <taxon>Methylovulum</taxon>
    </lineage>
</organism>
<gene>
    <name evidence="2" type="ORF">CEK71_05090</name>
</gene>
<keyword evidence="1" id="KW-0472">Membrane</keyword>
<dbReference type="Proteomes" id="UP000197019">
    <property type="component" value="Chromosome"/>
</dbReference>
<evidence type="ECO:0000313" key="2">
    <source>
        <dbReference type="EMBL" id="ASF45491.1"/>
    </source>
</evidence>
<keyword evidence="3" id="KW-1185">Reference proteome</keyword>
<dbReference type="AlphaFoldDB" id="A0A1Z4BW24"/>
<keyword evidence="1" id="KW-1133">Transmembrane helix</keyword>
<feature type="transmembrane region" description="Helical" evidence="1">
    <location>
        <begin position="12"/>
        <end position="33"/>
    </location>
</feature>
<name>A0A1Z4BW24_9GAMM</name>
<dbReference type="EMBL" id="CP022129">
    <property type="protein sequence ID" value="ASF45491.1"/>
    <property type="molecule type" value="Genomic_DNA"/>
</dbReference>
<protein>
    <submittedName>
        <fullName evidence="2">Uncharacterized protein</fullName>
    </submittedName>
</protein>
<dbReference type="RefSeq" id="WP_088618373.1">
    <property type="nucleotide sequence ID" value="NZ_CP022129.1"/>
</dbReference>
<evidence type="ECO:0000313" key="3">
    <source>
        <dbReference type="Proteomes" id="UP000197019"/>
    </source>
</evidence>
<proteinExistence type="predicted"/>
<keyword evidence="1" id="KW-0812">Transmembrane</keyword>
<evidence type="ECO:0000256" key="1">
    <source>
        <dbReference type="SAM" id="Phobius"/>
    </source>
</evidence>
<reference evidence="2 3" key="1">
    <citation type="submission" date="2017-06" db="EMBL/GenBank/DDBJ databases">
        <title>Genome Sequencing of the methanotroph Methylovulum psychrotolerants str. HV10-M2 isolated from a high-altitude environment.</title>
        <authorList>
            <person name="Mateos-Rivera A."/>
        </authorList>
    </citation>
    <scope>NUCLEOTIDE SEQUENCE [LARGE SCALE GENOMIC DNA]</scope>
    <source>
        <strain evidence="2 3">HV10_M2</strain>
    </source>
</reference>
<sequence>MQMYLDMIQTYLGGTAGLGAAGIAIAVLLCLSVRARYRAILLKRDQELAQVQAAYSELDGAMTQAKQQTVEVLASLNTALAIEPEAGEEASVWQQQNGAVAKAISRLVEQDGSLEQSAQALVEQQELAASVLAKLQGKISQQKAYIAGLEMARLRVFDDLNQSAQHVRQLNAALERQAKAAKPDEKLVRQNQAYKTALENLRLSRLTVFDDLNASRHKLRQTEALLAAKVAASSAEVLELQTQIADYQAYIAKLEVDYLKVSDALGMAVRPSHQIADTLTELVEEGQAATPIEANPASEPLVLTPELTAAPELAQVELVVVAEPVFEPPVVQAEEAVAEPVIAEAAQAELVEASPPAQPLFAKLLNSVKNDLHLGKKPSLPSEPAPEATVAAVQEEEPLVIAEAEPPAAPHKPEWFNFFKKASQSRPLASEPEQAVIEPEPEPEQAVAVEPEPAAIPNKPEWFSFLKKAPPTAPSEPEPIVETEPEIAEAASNKPAWLGFLKKAAQTTPPEPEPIAEIIPEPTEAVSKPWFNVFKKAPSLPPEPEPALEIAAEPAADGGLTKQLPEQLKGWYKKITTLGQQSS</sequence>
<accession>A0A1Z4BW24</accession>